<comment type="subcellular location">
    <subcellularLocation>
        <location evidence="1 12">Cell membrane</location>
        <topology evidence="1 12">Multi-pass membrane protein</topology>
    </subcellularLocation>
</comment>
<dbReference type="GO" id="GO:0005886">
    <property type="term" value="C:plasma membrane"/>
    <property type="evidence" value="ECO:0007669"/>
    <property type="project" value="UniProtKB-SubCell"/>
</dbReference>
<dbReference type="Pfam" id="PF02537">
    <property type="entry name" value="CRCB"/>
    <property type="match status" value="1"/>
</dbReference>
<feature type="binding site" evidence="12">
    <location>
        <position position="99"/>
    </location>
    <ligand>
        <name>Na(+)</name>
        <dbReference type="ChEBI" id="CHEBI:29101"/>
        <note>structural</note>
    </ligand>
</feature>
<keyword evidence="7 12" id="KW-0406">Ion transport</keyword>
<evidence type="ECO:0000256" key="7">
    <source>
        <dbReference type="ARBA" id="ARBA00023065"/>
    </source>
</evidence>
<protein>
    <recommendedName>
        <fullName evidence="12">Fluoride-specific ion channel FluC</fullName>
    </recommendedName>
</protein>
<evidence type="ECO:0000256" key="10">
    <source>
        <dbReference type="ARBA" id="ARBA00035120"/>
    </source>
</evidence>
<dbReference type="GO" id="GO:0062054">
    <property type="term" value="F:fluoride channel activity"/>
    <property type="evidence" value="ECO:0007669"/>
    <property type="project" value="UniProtKB-UniRule"/>
</dbReference>
<proteinExistence type="inferred from homology"/>
<dbReference type="STRING" id="217511.GCA_001463845_00190"/>
<evidence type="ECO:0000313" key="14">
    <source>
        <dbReference type="Proteomes" id="UP000004310"/>
    </source>
</evidence>
<dbReference type="HOGENOM" id="CLU_114342_2_3_5"/>
<dbReference type="PANTHER" id="PTHR28259">
    <property type="entry name" value="FLUORIDE EXPORT PROTEIN 1-RELATED"/>
    <property type="match status" value="1"/>
</dbReference>
<dbReference type="NCBIfam" id="NF010791">
    <property type="entry name" value="PRK14195.1"/>
    <property type="match status" value="1"/>
</dbReference>
<feature type="transmembrane region" description="Helical" evidence="12">
    <location>
        <begin position="88"/>
        <end position="106"/>
    </location>
</feature>
<evidence type="ECO:0000256" key="8">
    <source>
        <dbReference type="ARBA" id="ARBA00023136"/>
    </source>
</evidence>
<evidence type="ECO:0000256" key="4">
    <source>
        <dbReference type="ARBA" id="ARBA00022692"/>
    </source>
</evidence>
<accession>Q0G6Y0</accession>
<feature type="transmembrane region" description="Helical" evidence="12">
    <location>
        <begin position="118"/>
        <end position="142"/>
    </location>
</feature>
<name>Q0G6Y0_9HYPH</name>
<feature type="transmembrane region" description="Helical" evidence="12">
    <location>
        <begin position="54"/>
        <end position="76"/>
    </location>
</feature>
<dbReference type="PANTHER" id="PTHR28259:SF1">
    <property type="entry name" value="FLUORIDE EXPORT PROTEIN 1-RELATED"/>
    <property type="match status" value="1"/>
</dbReference>
<evidence type="ECO:0000256" key="9">
    <source>
        <dbReference type="ARBA" id="ARBA00023303"/>
    </source>
</evidence>
<dbReference type="AlphaFoldDB" id="Q0G6Y0"/>
<keyword evidence="8 12" id="KW-0472">Membrane</keyword>
<keyword evidence="4 12" id="KW-0812">Transmembrane</keyword>
<feature type="transmembrane region" description="Helical" evidence="12">
    <location>
        <begin position="12"/>
        <end position="34"/>
    </location>
</feature>
<evidence type="ECO:0000256" key="2">
    <source>
        <dbReference type="ARBA" id="ARBA00022475"/>
    </source>
</evidence>
<organism evidence="13 14">
    <name type="scientific">Fulvimarina pelagi HTCC2506</name>
    <dbReference type="NCBI Taxonomy" id="314231"/>
    <lineage>
        <taxon>Bacteria</taxon>
        <taxon>Pseudomonadati</taxon>
        <taxon>Pseudomonadota</taxon>
        <taxon>Alphaproteobacteria</taxon>
        <taxon>Hyphomicrobiales</taxon>
        <taxon>Aurantimonadaceae</taxon>
        <taxon>Fulvimarina</taxon>
    </lineage>
</organism>
<keyword evidence="14" id="KW-1185">Reference proteome</keyword>
<keyword evidence="2 12" id="KW-1003">Cell membrane</keyword>
<keyword evidence="12" id="KW-0813">Transport</keyword>
<dbReference type="HAMAP" id="MF_00454">
    <property type="entry name" value="FluC"/>
    <property type="match status" value="1"/>
</dbReference>
<evidence type="ECO:0000256" key="11">
    <source>
        <dbReference type="ARBA" id="ARBA00035585"/>
    </source>
</evidence>
<keyword evidence="6 12" id="KW-0915">Sodium</keyword>
<evidence type="ECO:0000256" key="1">
    <source>
        <dbReference type="ARBA" id="ARBA00004651"/>
    </source>
</evidence>
<evidence type="ECO:0000256" key="12">
    <source>
        <dbReference type="HAMAP-Rule" id="MF_00454"/>
    </source>
</evidence>
<dbReference type="NCBIfam" id="TIGR00494">
    <property type="entry name" value="crcB"/>
    <property type="match status" value="1"/>
</dbReference>
<comment type="caution">
    <text evidence="13">The sequence shown here is derived from an EMBL/GenBank/DDBJ whole genome shotgun (WGS) entry which is preliminary data.</text>
</comment>
<comment type="similarity">
    <text evidence="10 12">Belongs to the fluoride channel Fluc/FEX (TC 1.A.43) family.</text>
</comment>
<evidence type="ECO:0000313" key="13">
    <source>
        <dbReference type="EMBL" id="EAU42584.1"/>
    </source>
</evidence>
<feature type="binding site" evidence="12">
    <location>
        <position position="96"/>
    </location>
    <ligand>
        <name>Na(+)</name>
        <dbReference type="ChEBI" id="CHEBI:29101"/>
        <note>structural</note>
    </ligand>
</feature>
<comment type="function">
    <text evidence="12">Fluoride-specific ion channel. Important for reducing fluoride concentration in the cell, thus reducing its toxicity.</text>
</comment>
<dbReference type="GO" id="GO:0046872">
    <property type="term" value="F:metal ion binding"/>
    <property type="evidence" value="ECO:0007669"/>
    <property type="project" value="UniProtKB-KW"/>
</dbReference>
<dbReference type="GO" id="GO:0140114">
    <property type="term" value="P:cellular detoxification of fluoride"/>
    <property type="evidence" value="ECO:0007669"/>
    <property type="project" value="UniProtKB-UniRule"/>
</dbReference>
<comment type="catalytic activity">
    <reaction evidence="11">
        <text>fluoride(in) = fluoride(out)</text>
        <dbReference type="Rhea" id="RHEA:76159"/>
        <dbReference type="ChEBI" id="CHEBI:17051"/>
    </reaction>
    <physiologicalReaction direction="left-to-right" evidence="11">
        <dbReference type="Rhea" id="RHEA:76160"/>
    </physiologicalReaction>
</comment>
<dbReference type="eggNOG" id="COG0239">
    <property type="taxonomic scope" value="Bacteria"/>
</dbReference>
<dbReference type="InterPro" id="IPR003691">
    <property type="entry name" value="FluC"/>
</dbReference>
<keyword evidence="9 12" id="KW-0407">Ion channel</keyword>
<keyword evidence="3" id="KW-0997">Cell inner membrane</keyword>
<evidence type="ECO:0000256" key="5">
    <source>
        <dbReference type="ARBA" id="ARBA00022989"/>
    </source>
</evidence>
<evidence type="ECO:0000256" key="6">
    <source>
        <dbReference type="ARBA" id="ARBA00023053"/>
    </source>
</evidence>
<keyword evidence="5 12" id="KW-1133">Transmembrane helix</keyword>
<gene>
    <name evidence="12" type="primary">fluC</name>
    <name evidence="12" type="synonym">crcB</name>
    <name evidence="13" type="ORF">FP2506_07081</name>
</gene>
<dbReference type="Proteomes" id="UP000004310">
    <property type="component" value="Unassembled WGS sequence"/>
</dbReference>
<evidence type="ECO:0000256" key="3">
    <source>
        <dbReference type="ARBA" id="ARBA00022519"/>
    </source>
</evidence>
<comment type="activity regulation">
    <text evidence="12">Na(+) is not transported, but it plays an essential structural role and its presence is essential for fluoride channel function.</text>
</comment>
<dbReference type="EMBL" id="AATP01000001">
    <property type="protein sequence ID" value="EAU42584.1"/>
    <property type="molecule type" value="Genomic_DNA"/>
</dbReference>
<sequence>MPPAFGAELFPKLFIAGAWQSMTNLLIVMAGGGLGAGLRHLSGLAALHLLGPGFPWGTAFVNVSGSFLMGVLVELLARKLGMTEQWRLFLATGFLGGFTTFSSFSVDAVNLIDRGATGLAFLYVTGSVVLGIAGLFAGLAAARVLA</sequence>
<keyword evidence="12" id="KW-0479">Metal-binding</keyword>
<reference evidence="13 14" key="1">
    <citation type="journal article" date="2010" name="J. Bacteriol.">
        <title>Genome sequence of Fulvimarina pelagi HTCC2506T, a Mn(II)-oxidizing alphaproteobacterium possessing an aerobic anoxygenic photosynthetic gene cluster and Xanthorhodopsin.</title>
        <authorList>
            <person name="Kang I."/>
            <person name="Oh H.M."/>
            <person name="Lim S.I."/>
            <person name="Ferriera S."/>
            <person name="Giovannoni S.J."/>
            <person name="Cho J.C."/>
        </authorList>
    </citation>
    <scope>NUCLEOTIDE SEQUENCE [LARGE SCALE GENOMIC DNA]</scope>
    <source>
        <strain evidence="13 14">HTCC2506</strain>
    </source>
</reference>
<dbReference type="NCBIfam" id="NF010794">
    <property type="entry name" value="PRK14198.1"/>
    <property type="match status" value="1"/>
</dbReference>